<name>U6GAG3_EIMAC</name>
<evidence type="ECO:0000313" key="8">
    <source>
        <dbReference type="Proteomes" id="UP000018050"/>
    </source>
</evidence>
<evidence type="ECO:0000256" key="1">
    <source>
        <dbReference type="ARBA" id="ARBA00004141"/>
    </source>
</evidence>
<dbReference type="Proteomes" id="UP000018050">
    <property type="component" value="Unassembled WGS sequence"/>
</dbReference>
<dbReference type="EMBL" id="HG670600">
    <property type="protein sequence ID" value="CDI77271.1"/>
    <property type="molecule type" value="Genomic_DNA"/>
</dbReference>
<feature type="compositionally biased region" description="Gly residues" evidence="6">
    <location>
        <begin position="23"/>
        <end position="32"/>
    </location>
</feature>
<dbReference type="RefSeq" id="XP_013252344.1">
    <property type="nucleotide sequence ID" value="XM_013396890.1"/>
</dbReference>
<dbReference type="OrthoDB" id="7933078at2759"/>
<organism evidence="7 8">
    <name type="scientific">Eimeria acervulina</name>
    <name type="common">Coccidian parasite</name>
    <dbReference type="NCBI Taxonomy" id="5801"/>
    <lineage>
        <taxon>Eukaryota</taxon>
        <taxon>Sar</taxon>
        <taxon>Alveolata</taxon>
        <taxon>Apicomplexa</taxon>
        <taxon>Conoidasida</taxon>
        <taxon>Coccidia</taxon>
        <taxon>Eucoccidiorida</taxon>
        <taxon>Eimeriorina</taxon>
        <taxon>Eimeriidae</taxon>
        <taxon>Eimeria</taxon>
    </lineage>
</organism>
<dbReference type="VEuPathDB" id="ToxoDB:EAH_00022910"/>
<comment type="similarity">
    <text evidence="5">Belongs to the BI1 family.</text>
</comment>
<dbReference type="GeneID" id="25270361"/>
<comment type="caution">
    <text evidence="5">Lacks conserved residue(s) required for the propagation of feature annotation.</text>
</comment>
<feature type="transmembrane region" description="Helical" evidence="5">
    <location>
        <begin position="197"/>
        <end position="225"/>
    </location>
</feature>
<evidence type="ECO:0000256" key="2">
    <source>
        <dbReference type="ARBA" id="ARBA00022692"/>
    </source>
</evidence>
<keyword evidence="3 5" id="KW-1133">Transmembrane helix</keyword>
<dbReference type="AlphaFoldDB" id="U6GAG3"/>
<keyword evidence="4 5" id="KW-0472">Membrane</keyword>
<evidence type="ECO:0000256" key="3">
    <source>
        <dbReference type="ARBA" id="ARBA00022989"/>
    </source>
</evidence>
<feature type="compositionally biased region" description="Polar residues" evidence="6">
    <location>
        <begin position="7"/>
        <end position="19"/>
    </location>
</feature>
<evidence type="ECO:0000256" key="5">
    <source>
        <dbReference type="RuleBase" id="RU004379"/>
    </source>
</evidence>
<gene>
    <name evidence="7" type="ORF">EAH_00022910</name>
</gene>
<evidence type="ECO:0000256" key="4">
    <source>
        <dbReference type="ARBA" id="ARBA00023136"/>
    </source>
</evidence>
<accession>U6GAG3</accession>
<keyword evidence="8" id="KW-1185">Reference proteome</keyword>
<feature type="transmembrane region" description="Helical" evidence="5">
    <location>
        <begin position="164"/>
        <end position="185"/>
    </location>
</feature>
<proteinExistence type="inferred from homology"/>
<feature type="region of interest" description="Disordered" evidence="6">
    <location>
        <begin position="1"/>
        <end position="47"/>
    </location>
</feature>
<feature type="transmembrane region" description="Helical" evidence="5">
    <location>
        <begin position="237"/>
        <end position="258"/>
    </location>
</feature>
<comment type="subcellular location">
    <subcellularLocation>
        <location evidence="1">Membrane</location>
        <topology evidence="1">Multi-pass membrane protein</topology>
    </subcellularLocation>
</comment>
<dbReference type="PANTHER" id="PTHR23291">
    <property type="entry name" value="BAX INHIBITOR-RELATED"/>
    <property type="match status" value="1"/>
</dbReference>
<dbReference type="InterPro" id="IPR006214">
    <property type="entry name" value="Bax_inhibitor_1-related"/>
</dbReference>
<evidence type="ECO:0000256" key="6">
    <source>
        <dbReference type="SAM" id="MobiDB-lite"/>
    </source>
</evidence>
<dbReference type="PANTHER" id="PTHR23291:SF50">
    <property type="entry name" value="PROTEIN LIFEGUARD 4"/>
    <property type="match status" value="1"/>
</dbReference>
<evidence type="ECO:0000313" key="7">
    <source>
        <dbReference type="EMBL" id="CDI77271.1"/>
    </source>
</evidence>
<sequence length="259" mass="26651">MAAYSGGNPQQGPAYQGNMQQGGPQGGPQGAPGGPPGRAASGGAPMYPYGVQAPPPVYTGAQGAPSYAAAPYGAPQYPAAAYGAPQYPAAAYGGPYGGVPPPYPPAAPAAAGQCYTPQGPPMYGKPATTGAASMEVSSPPPNGNGLQISEDISVQIRHAFVRKVLGILAIQILFTFGIAAVFGFVPTLRNFLLQNYWLAIVAAVCALVLQLVLVLGDVLVCSGALPDDIRHPLYYIFYKWLEASIGATSIRLMIIFLLL</sequence>
<dbReference type="GO" id="GO:0016020">
    <property type="term" value="C:membrane"/>
    <property type="evidence" value="ECO:0007669"/>
    <property type="project" value="UniProtKB-SubCell"/>
</dbReference>
<keyword evidence="2 5" id="KW-0812">Transmembrane</keyword>
<reference evidence="7" key="1">
    <citation type="submission" date="2013-10" db="EMBL/GenBank/DDBJ databases">
        <title>Genomic analysis of the causative agents of coccidiosis in chickens.</title>
        <authorList>
            <person name="Reid A.J."/>
            <person name="Blake D."/>
            <person name="Billington K."/>
            <person name="Browne H."/>
            <person name="Dunn M."/>
            <person name="Hung S."/>
            <person name="Kawahara F."/>
            <person name="Miranda-Saavedra D."/>
            <person name="Mourier T."/>
            <person name="Nagra H."/>
            <person name="Otto T.D."/>
            <person name="Rawlings N."/>
            <person name="Sanchez A."/>
            <person name="Sanders M."/>
            <person name="Subramaniam C."/>
            <person name="Tay Y."/>
            <person name="Dear P."/>
            <person name="Doerig C."/>
            <person name="Gruber A."/>
            <person name="Parkinson J."/>
            <person name="Shirley M."/>
            <person name="Wan K.L."/>
            <person name="Berriman M."/>
            <person name="Tomley F."/>
            <person name="Pain A."/>
        </authorList>
    </citation>
    <scope>NUCLEOTIDE SEQUENCE [LARGE SCALE GENOMIC DNA]</scope>
    <source>
        <strain evidence="7">Houghton</strain>
    </source>
</reference>
<reference evidence="7" key="2">
    <citation type="submission" date="2013-10" db="EMBL/GenBank/DDBJ databases">
        <authorList>
            <person name="Aslett M."/>
        </authorList>
    </citation>
    <scope>NUCLEOTIDE SEQUENCE [LARGE SCALE GENOMIC DNA]</scope>
    <source>
        <strain evidence="7">Houghton</strain>
    </source>
</reference>
<protein>
    <submittedName>
        <fullName evidence="7">Uncharacterized protein</fullName>
    </submittedName>
</protein>